<dbReference type="Gene3D" id="3.80.10.10">
    <property type="entry name" value="Ribonuclease Inhibitor"/>
    <property type="match status" value="1"/>
</dbReference>
<gene>
    <name evidence="1" type="ORF">DERYTH_LOCUS11780</name>
</gene>
<evidence type="ECO:0000313" key="2">
    <source>
        <dbReference type="Proteomes" id="UP000789405"/>
    </source>
</evidence>
<dbReference type="InterPro" id="IPR032675">
    <property type="entry name" value="LRR_dom_sf"/>
</dbReference>
<dbReference type="AlphaFoldDB" id="A0A9N9EI28"/>
<dbReference type="Proteomes" id="UP000789405">
    <property type="component" value="Unassembled WGS sequence"/>
</dbReference>
<reference evidence="1" key="1">
    <citation type="submission" date="2021-06" db="EMBL/GenBank/DDBJ databases">
        <authorList>
            <person name="Kallberg Y."/>
            <person name="Tangrot J."/>
            <person name="Rosling A."/>
        </authorList>
    </citation>
    <scope>NUCLEOTIDE SEQUENCE</scope>
    <source>
        <strain evidence="1">MA453B</strain>
    </source>
</reference>
<evidence type="ECO:0000313" key="1">
    <source>
        <dbReference type="EMBL" id="CAG8680567.1"/>
    </source>
</evidence>
<comment type="caution">
    <text evidence="1">The sequence shown here is derived from an EMBL/GenBank/DDBJ whole genome shotgun (WGS) entry which is preliminary data.</text>
</comment>
<keyword evidence="2" id="KW-1185">Reference proteome</keyword>
<proteinExistence type="predicted"/>
<sequence length="567" mass="64659">MSDNPLMKFMINLFAPAQAKKALIVPTLPAECMYQIFQNLVDQGEALHPFLLINRYWCRNVIPFLWARPFDENLTPENMSKILLVYLSSLNDTEKIVLQNFLVQNSYDTESLKELFQKGKPLFNYPIMLQELSIKNLELFVRSWIFRYNMEFGCQINQMDNQLNFMITILWKLFLRNSVNLRYFRVDKYPDNDDIPELSSSLEIPQNIGFMGLSNISKFEIDFSSQPMSKNTINLLKSIPKLCKRIQILGIKLPRFENISEAVEAIVSIIIVQDRLKEFSLEGVENEKDSRGIIEALQSQVRSLTSVEIDRVEISTLSLYALAKCTNLENLKISNCGGLTIQDMTNTVTTTPSTIDVLWNKIKFENLKKLHLEKLSKNAIIYSLIVRALGKSSLRELTMDVITQDTINSMIDNCPDITHLTLLNYQPSLHDHLLSSLFQTLQNVTHLTIQIPISISVSESSIISGKSLPSSLTYLKLQCGYQKIQLNGLLSDCCNAKLKILIVDVVKFLYMDLKGITSFIKGRAGSSVKYLGIGGDVNCNGKVVKELEELKEKCGVCVIPWYEIEKW</sequence>
<protein>
    <submittedName>
        <fullName evidence="1">24319_t:CDS:1</fullName>
    </submittedName>
</protein>
<dbReference type="EMBL" id="CAJVPY010007438">
    <property type="protein sequence ID" value="CAG8680567.1"/>
    <property type="molecule type" value="Genomic_DNA"/>
</dbReference>
<organism evidence="1 2">
    <name type="scientific">Dentiscutata erythropus</name>
    <dbReference type="NCBI Taxonomy" id="1348616"/>
    <lineage>
        <taxon>Eukaryota</taxon>
        <taxon>Fungi</taxon>
        <taxon>Fungi incertae sedis</taxon>
        <taxon>Mucoromycota</taxon>
        <taxon>Glomeromycotina</taxon>
        <taxon>Glomeromycetes</taxon>
        <taxon>Diversisporales</taxon>
        <taxon>Gigasporaceae</taxon>
        <taxon>Dentiscutata</taxon>
    </lineage>
</organism>
<name>A0A9N9EI28_9GLOM</name>
<dbReference type="OrthoDB" id="2327826at2759"/>
<dbReference type="SUPFAM" id="SSF52047">
    <property type="entry name" value="RNI-like"/>
    <property type="match status" value="1"/>
</dbReference>
<accession>A0A9N9EI28</accession>